<evidence type="ECO:0000313" key="3">
    <source>
        <dbReference type="Proteomes" id="UP000294737"/>
    </source>
</evidence>
<dbReference type="RefSeq" id="WP_112992151.1">
    <property type="nucleotide sequence ID" value="NZ_PTLZ01000002.1"/>
</dbReference>
<proteinExistence type="predicted"/>
<dbReference type="Pfam" id="PF12279">
    <property type="entry name" value="DUF3619"/>
    <property type="match status" value="1"/>
</dbReference>
<accession>A0A4R6G6B9</accession>
<gene>
    <name evidence="2" type="ORF">EV677_2162</name>
</gene>
<feature type="transmembrane region" description="Helical" evidence="1">
    <location>
        <begin position="70"/>
        <end position="94"/>
    </location>
</feature>
<keyword evidence="3" id="KW-1185">Reference proteome</keyword>
<protein>
    <submittedName>
        <fullName evidence="2">Uncharacterized protein DUF3619</fullName>
    </submittedName>
</protein>
<comment type="caution">
    <text evidence="2">The sequence shown here is derived from an EMBL/GenBank/DDBJ whole genome shotgun (WGS) entry which is preliminary data.</text>
</comment>
<dbReference type="InterPro" id="IPR022064">
    <property type="entry name" value="DUF3619"/>
</dbReference>
<keyword evidence="1" id="KW-1133">Transmembrane helix</keyword>
<sequence length="136" mass="14641">MKTKELDFAYKLRHALDQSASDLSPKTVERLASARNIALSHKKQESAVHVVAPQAAFAGRSAGSSSSPKFFAWISRAGLAIPLAALVFGLMGIYQFEQRQQIIESAAIDAEVLTDDLPISAYLDNGFGAFLAKGED</sequence>
<evidence type="ECO:0000256" key="1">
    <source>
        <dbReference type="SAM" id="Phobius"/>
    </source>
</evidence>
<evidence type="ECO:0000313" key="2">
    <source>
        <dbReference type="EMBL" id="TDN90089.1"/>
    </source>
</evidence>
<organism evidence="2 3">
    <name type="scientific">Herminiimonas fonticola</name>
    <dbReference type="NCBI Taxonomy" id="303380"/>
    <lineage>
        <taxon>Bacteria</taxon>
        <taxon>Pseudomonadati</taxon>
        <taxon>Pseudomonadota</taxon>
        <taxon>Betaproteobacteria</taxon>
        <taxon>Burkholderiales</taxon>
        <taxon>Oxalobacteraceae</taxon>
        <taxon>Herminiimonas</taxon>
    </lineage>
</organism>
<dbReference type="Proteomes" id="UP000294737">
    <property type="component" value="Unassembled WGS sequence"/>
</dbReference>
<dbReference type="EMBL" id="SNWF01000005">
    <property type="protein sequence ID" value="TDN90089.1"/>
    <property type="molecule type" value="Genomic_DNA"/>
</dbReference>
<dbReference type="OrthoDB" id="8562153at2"/>
<keyword evidence="1" id="KW-0472">Membrane</keyword>
<reference evidence="2 3" key="1">
    <citation type="submission" date="2019-03" db="EMBL/GenBank/DDBJ databases">
        <title>Genomic Encyclopedia of Type Strains, Phase IV (KMG-IV): sequencing the most valuable type-strain genomes for metagenomic binning, comparative biology and taxonomic classification.</title>
        <authorList>
            <person name="Goeker M."/>
        </authorList>
    </citation>
    <scope>NUCLEOTIDE SEQUENCE [LARGE SCALE GENOMIC DNA]</scope>
    <source>
        <strain evidence="2 3">DSM 18555</strain>
    </source>
</reference>
<dbReference type="AlphaFoldDB" id="A0A4R6G6B9"/>
<keyword evidence="1" id="KW-0812">Transmembrane</keyword>
<name>A0A4R6G6B9_9BURK</name>